<feature type="chain" id="PRO_5031385991" evidence="2">
    <location>
        <begin position="28"/>
        <end position="106"/>
    </location>
</feature>
<keyword evidence="4" id="KW-1185">Reference proteome</keyword>
<dbReference type="RefSeq" id="WP_185105307.1">
    <property type="nucleotide sequence ID" value="NZ_BAAAXY010000010.1"/>
</dbReference>
<feature type="region of interest" description="Disordered" evidence="1">
    <location>
        <begin position="84"/>
        <end position="106"/>
    </location>
</feature>
<feature type="signal peptide" evidence="2">
    <location>
        <begin position="1"/>
        <end position="27"/>
    </location>
</feature>
<evidence type="ECO:0000256" key="1">
    <source>
        <dbReference type="SAM" id="MobiDB-lite"/>
    </source>
</evidence>
<keyword evidence="2" id="KW-0732">Signal</keyword>
<evidence type="ECO:0000313" key="4">
    <source>
        <dbReference type="Proteomes" id="UP000565579"/>
    </source>
</evidence>
<organism evidence="3 4">
    <name type="scientific">Nonomuraea rubra</name>
    <dbReference type="NCBI Taxonomy" id="46180"/>
    <lineage>
        <taxon>Bacteria</taxon>
        <taxon>Bacillati</taxon>
        <taxon>Actinomycetota</taxon>
        <taxon>Actinomycetes</taxon>
        <taxon>Streptosporangiales</taxon>
        <taxon>Streptosporangiaceae</taxon>
        <taxon>Nonomuraea</taxon>
    </lineage>
</organism>
<name>A0A7X0NX31_9ACTN</name>
<feature type="compositionally biased region" description="Acidic residues" evidence="1">
    <location>
        <begin position="89"/>
        <end position="106"/>
    </location>
</feature>
<accession>A0A7X0NX31</accession>
<reference evidence="3 4" key="1">
    <citation type="submission" date="2020-08" db="EMBL/GenBank/DDBJ databases">
        <title>Sequencing the genomes of 1000 actinobacteria strains.</title>
        <authorList>
            <person name="Klenk H.-P."/>
        </authorList>
    </citation>
    <scope>NUCLEOTIDE SEQUENCE [LARGE SCALE GENOMIC DNA]</scope>
    <source>
        <strain evidence="3 4">DSM 43768</strain>
    </source>
</reference>
<sequence length="106" mass="11190">MRKSLTATGGALLAAAVLFGAAGSAVADDGKDYAWAEDWVKHPQHCGLGMNDDSTYQHVTKHGVFAGTRDADVCKKFESKDYREHWAGDDDGGDDGGDDADDLAGD</sequence>
<protein>
    <submittedName>
        <fullName evidence="3">Acetylglutamate synthase</fullName>
    </submittedName>
</protein>
<dbReference type="EMBL" id="JACHMI010000001">
    <property type="protein sequence ID" value="MBB6551167.1"/>
    <property type="molecule type" value="Genomic_DNA"/>
</dbReference>
<proteinExistence type="predicted"/>
<evidence type="ECO:0000256" key="2">
    <source>
        <dbReference type="SAM" id="SignalP"/>
    </source>
</evidence>
<gene>
    <name evidence="3" type="ORF">HD593_005962</name>
</gene>
<comment type="caution">
    <text evidence="3">The sequence shown here is derived from an EMBL/GenBank/DDBJ whole genome shotgun (WGS) entry which is preliminary data.</text>
</comment>
<evidence type="ECO:0000313" key="3">
    <source>
        <dbReference type="EMBL" id="MBB6551167.1"/>
    </source>
</evidence>
<dbReference type="Proteomes" id="UP000565579">
    <property type="component" value="Unassembled WGS sequence"/>
</dbReference>
<dbReference type="AlphaFoldDB" id="A0A7X0NX31"/>